<dbReference type="Gene3D" id="3.10.290.30">
    <property type="entry name" value="MM3350-like"/>
    <property type="match status" value="1"/>
</dbReference>
<dbReference type="SUPFAM" id="SSF159941">
    <property type="entry name" value="MM3350-like"/>
    <property type="match status" value="1"/>
</dbReference>
<reference evidence="1" key="1">
    <citation type="submission" date="2021-01" db="EMBL/GenBank/DDBJ databases">
        <authorList>
            <person name="Corre E."/>
            <person name="Pelletier E."/>
            <person name="Niang G."/>
            <person name="Scheremetjew M."/>
            <person name="Finn R."/>
            <person name="Kale V."/>
            <person name="Holt S."/>
            <person name="Cochrane G."/>
            <person name="Meng A."/>
            <person name="Brown T."/>
            <person name="Cohen L."/>
        </authorList>
    </citation>
    <scope>NUCLEOTIDE SEQUENCE</scope>
    <source>
        <strain evidence="1">CCMP1320</strain>
    </source>
</reference>
<evidence type="ECO:0000313" key="1">
    <source>
        <dbReference type="EMBL" id="CAE0491330.1"/>
    </source>
</evidence>
<dbReference type="InterPro" id="IPR024047">
    <property type="entry name" value="MM3350-like_sf"/>
</dbReference>
<dbReference type="AlphaFoldDB" id="A0A7S3QRZ1"/>
<gene>
    <name evidence="1" type="ORF">DTER00134_LOCUS6403</name>
</gene>
<proteinExistence type="predicted"/>
<dbReference type="EMBL" id="HBIP01011400">
    <property type="protein sequence ID" value="CAE0491330.1"/>
    <property type="molecule type" value="Transcribed_RNA"/>
</dbReference>
<sequence length="253" mass="28068">MFLHQSDPQPFGAPHIAPLAASTPASSAASNQVPATAFKIHAKSQKKFWVRVLVRPQATLAVLDVFLRDIWMEPCCNHLSTFMVGNTIFCDEEGVATGMGDADMGSARLMDCLRIGLKFKYVYDMGSSTIVELKVEDEVVYPGDLCYHTQWEDDPYMQSLSSTDPGAMIRVQPLPLKVAGRNRNPKYMCANCERPATLVCPACTDTYWQDFGDSMSFCCDAHIEDHRSTCEEKGGMLRPVANSPRMGECGYRC</sequence>
<name>A0A7S3QRZ1_DUNTE</name>
<protein>
    <submittedName>
        <fullName evidence="1">Uncharacterized protein</fullName>
    </submittedName>
</protein>
<accession>A0A7S3QRZ1</accession>
<organism evidence="1">
    <name type="scientific">Dunaliella tertiolecta</name>
    <name type="common">Green alga</name>
    <dbReference type="NCBI Taxonomy" id="3047"/>
    <lineage>
        <taxon>Eukaryota</taxon>
        <taxon>Viridiplantae</taxon>
        <taxon>Chlorophyta</taxon>
        <taxon>core chlorophytes</taxon>
        <taxon>Chlorophyceae</taxon>
        <taxon>CS clade</taxon>
        <taxon>Chlamydomonadales</taxon>
        <taxon>Dunaliellaceae</taxon>
        <taxon>Dunaliella</taxon>
    </lineage>
</organism>